<dbReference type="Gene3D" id="3.30.70.3290">
    <property type="match status" value="1"/>
</dbReference>
<dbReference type="GO" id="GO:0004312">
    <property type="term" value="F:fatty acid synthase activity"/>
    <property type="evidence" value="ECO:0007669"/>
    <property type="project" value="TreeGrafter"/>
</dbReference>
<reference evidence="8" key="1">
    <citation type="submission" date="2021-01" db="EMBL/GenBank/DDBJ databases">
        <title>Fulvivirga kasyanovii gen. nov., sp nov., a novel member of the phylum Bacteroidetes isolated from seawater in a mussel farm.</title>
        <authorList>
            <person name="Zhao L.-H."/>
            <person name="Wang Z.-J."/>
        </authorList>
    </citation>
    <scope>NUCLEOTIDE SEQUENCE</scope>
    <source>
        <strain evidence="8">29W222</strain>
    </source>
</reference>
<dbReference type="InterPro" id="IPR016036">
    <property type="entry name" value="Malonyl_transacylase_ACP-bd"/>
</dbReference>
<dbReference type="InterPro" id="IPR016039">
    <property type="entry name" value="Thiolase-like"/>
</dbReference>
<dbReference type="Pfam" id="PF00109">
    <property type="entry name" value="ketoacyl-synt"/>
    <property type="match status" value="1"/>
</dbReference>
<dbReference type="Gene3D" id="3.40.47.10">
    <property type="match status" value="1"/>
</dbReference>
<dbReference type="Gene3D" id="3.30.300.30">
    <property type="match status" value="1"/>
</dbReference>
<dbReference type="InterPro" id="IPR018201">
    <property type="entry name" value="Ketoacyl_synth_AS"/>
</dbReference>
<dbReference type="InterPro" id="IPR010071">
    <property type="entry name" value="AA_adenyl_dom"/>
</dbReference>
<keyword evidence="9" id="KW-1185">Reference proteome</keyword>
<feature type="domain" description="Ketosynthase family 3 (KS3)" evidence="7">
    <location>
        <begin position="6"/>
        <end position="429"/>
    </location>
</feature>
<accession>A0A937KE86</accession>
<dbReference type="SUPFAM" id="SSF52151">
    <property type="entry name" value="FabD/lysophospholipase-like"/>
    <property type="match status" value="1"/>
</dbReference>
<dbReference type="InterPro" id="IPR020845">
    <property type="entry name" value="AMP-binding_CS"/>
</dbReference>
<dbReference type="InterPro" id="IPR032821">
    <property type="entry name" value="PKS_assoc"/>
</dbReference>
<evidence type="ECO:0000313" key="9">
    <source>
        <dbReference type="Proteomes" id="UP000614216"/>
    </source>
</evidence>
<dbReference type="InterPro" id="IPR016035">
    <property type="entry name" value="Acyl_Trfase/lysoPLipase"/>
</dbReference>
<dbReference type="Proteomes" id="UP000614216">
    <property type="component" value="Unassembled WGS sequence"/>
</dbReference>
<evidence type="ECO:0000313" key="8">
    <source>
        <dbReference type="EMBL" id="MBL6449314.1"/>
    </source>
</evidence>
<dbReference type="GO" id="GO:0006633">
    <property type="term" value="P:fatty acid biosynthetic process"/>
    <property type="evidence" value="ECO:0007669"/>
    <property type="project" value="InterPro"/>
</dbReference>
<keyword evidence="3" id="KW-0597">Phosphoprotein</keyword>
<dbReference type="EMBL" id="JAEUGD010000066">
    <property type="protein sequence ID" value="MBL6449314.1"/>
    <property type="molecule type" value="Genomic_DNA"/>
</dbReference>
<dbReference type="Pfam" id="PF08659">
    <property type="entry name" value="KR"/>
    <property type="match status" value="1"/>
</dbReference>
<name>A0A937KE86_9BACT</name>
<dbReference type="InterPro" id="IPR045851">
    <property type="entry name" value="AMP-bd_C_sf"/>
</dbReference>
<dbReference type="PROSITE" id="PS00012">
    <property type="entry name" value="PHOSPHOPANTETHEINE"/>
    <property type="match status" value="1"/>
</dbReference>
<dbReference type="InterPro" id="IPR000873">
    <property type="entry name" value="AMP-dep_synth/lig_dom"/>
</dbReference>
<dbReference type="InterPro" id="IPR020806">
    <property type="entry name" value="PKS_PP-bd"/>
</dbReference>
<proteinExistence type="inferred from homology"/>
<gene>
    <name evidence="8" type="ORF">JMN32_23590</name>
</gene>
<dbReference type="Gene3D" id="3.30.70.250">
    <property type="entry name" value="Malonyl-CoA ACP transacylase, ACP-binding"/>
    <property type="match status" value="1"/>
</dbReference>
<dbReference type="SMART" id="SM00823">
    <property type="entry name" value="PKS_PP"/>
    <property type="match status" value="2"/>
</dbReference>
<dbReference type="SUPFAM" id="SSF47336">
    <property type="entry name" value="ACP-like"/>
    <property type="match status" value="2"/>
</dbReference>
<dbReference type="InterPro" id="IPR029058">
    <property type="entry name" value="AB_hydrolase_fold"/>
</dbReference>
<dbReference type="InterPro" id="IPR057326">
    <property type="entry name" value="KR_dom"/>
</dbReference>
<dbReference type="Gene3D" id="3.30.559.10">
    <property type="entry name" value="Chloramphenicol acetyltransferase-like domain"/>
    <property type="match status" value="1"/>
</dbReference>
<comment type="caution">
    <text evidence="8">The sequence shown here is derived from an EMBL/GenBank/DDBJ whole genome shotgun (WGS) entry which is preliminary data.</text>
</comment>
<evidence type="ECO:0000256" key="1">
    <source>
        <dbReference type="ARBA" id="ARBA00001957"/>
    </source>
</evidence>
<dbReference type="InterPro" id="IPR023213">
    <property type="entry name" value="CAT-like_dom_sf"/>
</dbReference>
<dbReference type="Pfam" id="PF16197">
    <property type="entry name" value="KAsynt_C_assoc"/>
    <property type="match status" value="1"/>
</dbReference>
<dbReference type="CDD" id="cd05930">
    <property type="entry name" value="A_NRPS"/>
    <property type="match status" value="1"/>
</dbReference>
<dbReference type="Pfam" id="PF00698">
    <property type="entry name" value="Acyl_transf_1"/>
    <property type="match status" value="1"/>
</dbReference>
<protein>
    <submittedName>
        <fullName evidence="8">Amino acid adenylation domain-containing protein</fullName>
    </submittedName>
</protein>
<dbReference type="SMART" id="SM00822">
    <property type="entry name" value="PKS_KR"/>
    <property type="match status" value="1"/>
</dbReference>
<dbReference type="SUPFAM" id="SSF52777">
    <property type="entry name" value="CoA-dependent acyltransferases"/>
    <property type="match status" value="2"/>
</dbReference>
<dbReference type="InterPro" id="IPR013968">
    <property type="entry name" value="PKS_KR"/>
</dbReference>
<evidence type="ECO:0000256" key="5">
    <source>
        <dbReference type="ARBA" id="ARBA00029443"/>
    </source>
</evidence>
<dbReference type="InterPro" id="IPR014031">
    <property type="entry name" value="Ketoacyl_synth_C"/>
</dbReference>
<dbReference type="Gene3D" id="3.40.366.10">
    <property type="entry name" value="Malonyl-Coenzyme A Acyl Carrier Protein, domain 2"/>
    <property type="match status" value="1"/>
</dbReference>
<dbReference type="RefSeq" id="WP_202858843.1">
    <property type="nucleotide sequence ID" value="NZ_JAEUGD010000066.1"/>
</dbReference>
<dbReference type="InterPro" id="IPR049490">
    <property type="entry name" value="C883_1060-like_KR_N"/>
</dbReference>
<dbReference type="InterPro" id="IPR050091">
    <property type="entry name" value="PKS_NRPS_Biosynth_Enz"/>
</dbReference>
<feature type="domain" description="Carrier" evidence="6">
    <location>
        <begin position="2448"/>
        <end position="2523"/>
    </location>
</feature>
<dbReference type="PROSITE" id="PS00455">
    <property type="entry name" value="AMP_BINDING"/>
    <property type="match status" value="1"/>
</dbReference>
<dbReference type="InterPro" id="IPR001242">
    <property type="entry name" value="Condensation_dom"/>
</dbReference>
<dbReference type="InterPro" id="IPR020841">
    <property type="entry name" value="PKS_Beta-ketoAc_synthase_dom"/>
</dbReference>
<dbReference type="CDD" id="cd00833">
    <property type="entry name" value="PKS"/>
    <property type="match status" value="1"/>
</dbReference>
<evidence type="ECO:0000259" key="6">
    <source>
        <dbReference type="PROSITE" id="PS50075"/>
    </source>
</evidence>
<dbReference type="Pfam" id="PF00668">
    <property type="entry name" value="Condensation"/>
    <property type="match status" value="1"/>
</dbReference>
<dbReference type="GO" id="GO:0004315">
    <property type="term" value="F:3-oxoacyl-[acyl-carrier-protein] synthase activity"/>
    <property type="evidence" value="ECO:0007669"/>
    <property type="project" value="InterPro"/>
</dbReference>
<dbReference type="InterPro" id="IPR001227">
    <property type="entry name" value="Ac_transferase_dom_sf"/>
</dbReference>
<dbReference type="Gene3D" id="3.40.50.12780">
    <property type="entry name" value="N-terminal domain of ligase-like"/>
    <property type="match status" value="1"/>
</dbReference>
<evidence type="ECO:0000256" key="2">
    <source>
        <dbReference type="ARBA" id="ARBA00022450"/>
    </source>
</evidence>
<comment type="similarity">
    <text evidence="5">In the C-terminal section; belongs to the NRP synthetase family.</text>
</comment>
<organism evidence="8 9">
    <name type="scientific">Fulvivirga marina</name>
    <dbReference type="NCBI Taxonomy" id="2494733"/>
    <lineage>
        <taxon>Bacteria</taxon>
        <taxon>Pseudomonadati</taxon>
        <taxon>Bacteroidota</taxon>
        <taxon>Cytophagia</taxon>
        <taxon>Cytophagales</taxon>
        <taxon>Fulvivirgaceae</taxon>
        <taxon>Fulvivirga</taxon>
    </lineage>
</organism>
<dbReference type="PROSITE" id="PS52004">
    <property type="entry name" value="KS3_2"/>
    <property type="match status" value="1"/>
</dbReference>
<sequence>MKDYSGIEIAVIGMSGRFPGAKNLNEFWNNLKNGYESVTYFSDEELAEAGVPETEYKHPNYVKANSFVESKGNFDADFFGYRPEEAQLMDPQIRLFHEECWKALEDAGIDIRKNQDKIGLFAGGSPSLNWETYAMFANEQNYVDSFTASQLKDITYLCARVSYLLNLQGPAFFLNTACSTSLVAIQRAVMSLLLRECKVALAGGVSLSHSTKRGYFYEEGMVSSNDGHCRAFDEKAIGTIRGEGVGVVALKRYKDALKDGDHIYAVIRGAAVNNDGSEKMSFTAPSEHGQYKAILKAYNMAKVDPATINMVEAHGSGTPLGDPIEIEALNKVFGKNGTACAIGSVKTNIGHLDTAAGVAGFIKTVLSLKNKSIPASLHYKKPNPKIDFNQGPFFVNTSLKPWEKGATPRRAGVSSFGMGGTNAHIVLEECPEVSDNTACNTIDWVKLSAHSVDALKRNVSELIQYLEGNPQTNLSDLAYTYNQGRADLRYRKSVVFHDKASLLEALSSEKLLKHPSLFNGHKSVPAVFMFAGQGAEYVNMCKSLYQELPVFRETLDACFEIAQKYVDVELKNILFSESKNDSDLIHQTNYTHPILFAVEYALAKSVMSWGVQPDMVIGHSLGEYVAACIAGAFDLEAAMQLIIKRGKLMKTVAPGAMMAVSVTEEKLNKYLKDHAGVTLATANSSELQVVAGEHEAVEQLMKVLEREKISCRIIPGASAYHSHHMNHIADDYRKVLETIDMQPLTLPLISNVDGQKKEAGTVLSTEYWIQHLVSTVKFKTGIDTVMSEGDANFIEIGPGIELSVFVRSNTSRHKGHKVVTVSKHQDHDSTDLDHLYAGLGKLWEYGADINWQAFYKDQERHKISLPVYSFDQQQFPAEVDAYRLITERMNQNVHTVENDLGKCFYTPAWETADAYRPDTLQQEYDYLIIFEGEESADSLTDKLRISGAKVVVVSKGEEFEKTDDLHFTIRANNQDDYKVLFSHFKDASIRILFMWSMDETIVELTGKESFVSQLDAHYYPLINIAKSIDELNNQEQITLISLTNRLHQVFATEQASPEKTLHLAAIRIISKEFQKLACRNVDVTTLDDTLVEKLLSEFKSDSRDVVVAYRHQTRFVQRMKPVTLPVTSTADASFKDGKTYLITGGTGGMGINFARHISSRVSGVKLILTGRSELLPKEDWGDSQKRASHPKAKAMESLLAIEEAGSEVFYYQAEVADSQQMEEVIRDAQKNVGSISGVIHAAGGADFGGIIYNRSKEDDLKVMLPKAVGAITLNHLLQKNQLDFFIFCSSTASIAAPEGEVGYVAANLFLNAYAKQISEQFGNNVVSINWNHVRNVGMANEAANVLRAKGFDEIVDSISAEEAGEVLQRSINTGVTELMLSRHKLSDFYEQLPDRQADDYDTHIEEVELSTEHLGSVSEVLLQLWHSFFGKPDISVDDDFFDLGGDSLKALTLIGRINKALHVKVSIKDFLNHSDISGLSTLIEQRLEADKSEYIPIPKAQNKELFALSAVQRRLYFVYQLDKNSLAYNSPKLVKLEGKLDKDRLMNAARQLFERHSSLRTTFVLHDKEPYQKVNNSDTFQLEVVSGADTTVEEVLKAFVRPFDLEQGPLLRITLFEESPEVNYLLVDMHHIITDGSSQNILISDFLHFYNDDQLPDLPVQYVDFAEWQQQEEQQEAIARQKEFWLEQYANEPSMLDLPIDNARPEERSYEGATSNFALSKEDSSRLRKLAEQEGVTLYVLLLAAYKVFLSKLCNQEDIIIGSPSAGRSHPDLENVIGMFINTLPIRSEVKPQWTFQAFLKELNKIAISCFDNQDFPLDELIDELKLERETGRNPLFDVEFVFKNYEETTFELNDLKQKNIPLEHRAAFELILSTYEMDGMFHFRWEYTKELFKEATIDKFTGYFKKIVEGILAGATLEISSYELLGEEEKTRIIENASGPVQKYPNSTVISYFESVAEQHPDHVAVQFEDTPITYRELNDKANSLAVRIAETCKTSKPRVALLFDPSLEMVIGMLAVLKTGGSYLPLSPAAPQTRNEQIIKDSGCQLLLKQPDLSLDGPGNTLTVQVAELESLPENPERNETPEDPVYIIYTSGTTGEPKGVEVPNKGVMNFIYWRIQTYAFGKDDNTLQLLSYHFDGFASNLYASLLSGGKLILVSDDKRLDAAQLFKHADLASVTNMVATPGLYGALLEGIANQQDAKLDMRFVVLAGEKASPALINRSKELLPSVKLHNEYGPTEASIGATCNLDMNAANVSVIGRAVANTSCYILGALGELLPWGIKGELCIGGDGLAIGYTNQPALNAEKFVKPQHLNGQRVYRTGDLARYNSDGTIEYLGRVDNQIKIRGFRVELEEISKHILQLPGINEVYLDVFEKNNDKYISAYCASADSANVLSVREKLEESLPPYMVPSYYAHVPVLPLTNNGKVDIQALKEVPFLNEQAKVNGKMAKTTLEKQIANIWKEVLKIDEVRVEDRFFDIGGTSLNVIKLKPRIEEVVGKEIDIMALFKYPTIEKFIANVFPEELAVEEEPLDRAETIRQGKANRLKRLNRKN</sequence>
<dbReference type="InterPro" id="IPR014043">
    <property type="entry name" value="Acyl_transferase_dom"/>
</dbReference>
<dbReference type="SUPFAM" id="SSF55048">
    <property type="entry name" value="Probable ACP-binding domain of malonyl-CoA ACP transacylase"/>
    <property type="match status" value="1"/>
</dbReference>
<dbReference type="Gene3D" id="3.30.559.30">
    <property type="entry name" value="Nonribosomal peptide synthetase, condensation domain"/>
    <property type="match status" value="1"/>
</dbReference>
<dbReference type="Pfam" id="PF02801">
    <property type="entry name" value="Ketoacyl-synt_C"/>
    <property type="match status" value="1"/>
</dbReference>
<dbReference type="InterPro" id="IPR042099">
    <property type="entry name" value="ANL_N_sf"/>
</dbReference>
<dbReference type="CDD" id="cd19531">
    <property type="entry name" value="LCL_NRPS-like"/>
    <property type="match status" value="1"/>
</dbReference>
<evidence type="ECO:0000256" key="4">
    <source>
        <dbReference type="ARBA" id="ARBA00022679"/>
    </source>
</evidence>
<dbReference type="PANTHER" id="PTHR43775:SF51">
    <property type="entry name" value="INACTIVE PHENOLPHTHIOCEROL SYNTHESIS POLYKETIDE SYNTHASE TYPE I PKS1-RELATED"/>
    <property type="match status" value="1"/>
</dbReference>
<dbReference type="Pfam" id="PF21394">
    <property type="entry name" value="Beta-ketacyl_N"/>
    <property type="match status" value="1"/>
</dbReference>
<dbReference type="Gene3D" id="3.40.50.1820">
    <property type="entry name" value="alpha/beta hydrolase"/>
    <property type="match status" value="1"/>
</dbReference>
<dbReference type="Gene3D" id="1.10.1200.10">
    <property type="entry name" value="ACP-like"/>
    <property type="match status" value="1"/>
</dbReference>
<dbReference type="PROSITE" id="PS50075">
    <property type="entry name" value="CARRIER"/>
    <property type="match status" value="2"/>
</dbReference>
<keyword evidence="4" id="KW-0808">Transferase</keyword>
<dbReference type="Pfam" id="PF00550">
    <property type="entry name" value="PP-binding"/>
    <property type="match status" value="2"/>
</dbReference>
<dbReference type="SUPFAM" id="SSF53901">
    <property type="entry name" value="Thiolase-like"/>
    <property type="match status" value="1"/>
</dbReference>
<dbReference type="InterPro" id="IPR036291">
    <property type="entry name" value="NAD(P)-bd_dom_sf"/>
</dbReference>
<dbReference type="Pfam" id="PF00501">
    <property type="entry name" value="AMP-binding"/>
    <property type="match status" value="1"/>
</dbReference>
<dbReference type="PROSITE" id="PS00606">
    <property type="entry name" value="KS3_1"/>
    <property type="match status" value="1"/>
</dbReference>
<dbReference type="PANTHER" id="PTHR43775">
    <property type="entry name" value="FATTY ACID SYNTHASE"/>
    <property type="match status" value="1"/>
</dbReference>
<comment type="cofactor">
    <cofactor evidence="1">
        <name>pantetheine 4'-phosphate</name>
        <dbReference type="ChEBI" id="CHEBI:47942"/>
    </cofactor>
</comment>
<dbReference type="SUPFAM" id="SSF51735">
    <property type="entry name" value="NAD(P)-binding Rossmann-fold domains"/>
    <property type="match status" value="2"/>
</dbReference>
<dbReference type="InterPro" id="IPR006162">
    <property type="entry name" value="Ppantetheine_attach_site"/>
</dbReference>
<dbReference type="NCBIfam" id="TIGR01733">
    <property type="entry name" value="AA-adenyl-dom"/>
    <property type="match status" value="1"/>
</dbReference>
<feature type="domain" description="Carrier" evidence="6">
    <location>
        <begin position="1412"/>
        <end position="1487"/>
    </location>
</feature>
<dbReference type="SUPFAM" id="SSF56801">
    <property type="entry name" value="Acetyl-CoA synthetase-like"/>
    <property type="match status" value="1"/>
</dbReference>
<dbReference type="SMART" id="SM00825">
    <property type="entry name" value="PKS_KS"/>
    <property type="match status" value="1"/>
</dbReference>
<evidence type="ECO:0000259" key="7">
    <source>
        <dbReference type="PROSITE" id="PS52004"/>
    </source>
</evidence>
<keyword evidence="2" id="KW-0596">Phosphopantetheine</keyword>
<dbReference type="GO" id="GO:0031177">
    <property type="term" value="F:phosphopantetheine binding"/>
    <property type="evidence" value="ECO:0007669"/>
    <property type="project" value="InterPro"/>
</dbReference>
<dbReference type="InterPro" id="IPR036736">
    <property type="entry name" value="ACP-like_sf"/>
</dbReference>
<dbReference type="SMART" id="SM00827">
    <property type="entry name" value="PKS_AT"/>
    <property type="match status" value="1"/>
</dbReference>
<dbReference type="InterPro" id="IPR009081">
    <property type="entry name" value="PP-bd_ACP"/>
</dbReference>
<dbReference type="Gene3D" id="3.40.50.720">
    <property type="entry name" value="NAD(P)-binding Rossmann-like Domain"/>
    <property type="match status" value="1"/>
</dbReference>
<evidence type="ECO:0000256" key="3">
    <source>
        <dbReference type="ARBA" id="ARBA00022553"/>
    </source>
</evidence>
<dbReference type="InterPro" id="IPR014030">
    <property type="entry name" value="Ketoacyl_synth_N"/>
</dbReference>